<evidence type="ECO:0000256" key="1">
    <source>
        <dbReference type="SAM" id="MobiDB-lite"/>
    </source>
</evidence>
<dbReference type="EMBL" id="NIDE01000002">
    <property type="protein sequence ID" value="OWK45610.1"/>
    <property type="molecule type" value="Genomic_DNA"/>
</dbReference>
<protein>
    <submittedName>
        <fullName evidence="2">Uncharacterized protein</fullName>
    </submittedName>
</protein>
<comment type="caution">
    <text evidence="2">The sequence shown here is derived from an EMBL/GenBank/DDBJ whole genome shotgun (WGS) entry which is preliminary data.</text>
</comment>
<evidence type="ECO:0000313" key="2">
    <source>
        <dbReference type="EMBL" id="OWK45610.1"/>
    </source>
</evidence>
<dbReference type="AlphaFoldDB" id="A0A225DVP6"/>
<reference evidence="3" key="1">
    <citation type="submission" date="2017-06" db="EMBL/GenBank/DDBJ databases">
        <title>Genome analysis of Fimbriiglobus ruber SP5, the first member of the order Planctomycetales with confirmed chitinolytic capability.</title>
        <authorList>
            <person name="Ravin N.V."/>
            <person name="Rakitin A.L."/>
            <person name="Ivanova A.A."/>
            <person name="Beletsky A.V."/>
            <person name="Kulichevskaya I.S."/>
            <person name="Mardanov A.V."/>
            <person name="Dedysh S.N."/>
        </authorList>
    </citation>
    <scope>NUCLEOTIDE SEQUENCE [LARGE SCALE GENOMIC DNA]</scope>
    <source>
        <strain evidence="3">SP5</strain>
    </source>
</reference>
<organism evidence="2 3">
    <name type="scientific">Fimbriiglobus ruber</name>
    <dbReference type="NCBI Taxonomy" id="1908690"/>
    <lineage>
        <taxon>Bacteria</taxon>
        <taxon>Pseudomonadati</taxon>
        <taxon>Planctomycetota</taxon>
        <taxon>Planctomycetia</taxon>
        <taxon>Gemmatales</taxon>
        <taxon>Gemmataceae</taxon>
        <taxon>Fimbriiglobus</taxon>
    </lineage>
</organism>
<feature type="region of interest" description="Disordered" evidence="1">
    <location>
        <begin position="28"/>
        <end position="50"/>
    </location>
</feature>
<sequence length="50" mass="5499">MTRVATIMARNLSRDNAAAGVFPERLRPTLSRAPSNHVTETRLVPSPEPN</sequence>
<gene>
    <name evidence="2" type="ORF">FRUB_01941</name>
</gene>
<keyword evidence="3" id="KW-1185">Reference proteome</keyword>
<name>A0A225DVP6_9BACT</name>
<proteinExistence type="predicted"/>
<evidence type="ECO:0000313" key="3">
    <source>
        <dbReference type="Proteomes" id="UP000214646"/>
    </source>
</evidence>
<accession>A0A225DVP6</accession>
<dbReference type="Proteomes" id="UP000214646">
    <property type="component" value="Unassembled WGS sequence"/>
</dbReference>